<dbReference type="Pfam" id="PF00009">
    <property type="entry name" value="GTP_EFTU"/>
    <property type="match status" value="1"/>
</dbReference>
<keyword evidence="5 7" id="KW-0648">Protein biosynthesis</keyword>
<feature type="region of interest" description="G-domain" evidence="7">
    <location>
        <begin position="408"/>
        <end position="556"/>
    </location>
</feature>
<dbReference type="GO" id="GO:0003743">
    <property type="term" value="F:translation initiation factor activity"/>
    <property type="evidence" value="ECO:0007669"/>
    <property type="project" value="UniProtKB-UniRule"/>
</dbReference>
<dbReference type="FunFam" id="3.40.50.300:FF:000019">
    <property type="entry name" value="Translation initiation factor IF-2"/>
    <property type="match status" value="1"/>
</dbReference>
<dbReference type="InterPro" id="IPR006847">
    <property type="entry name" value="IF2_N"/>
</dbReference>
<gene>
    <name evidence="7" type="primary">infB</name>
    <name evidence="11" type="ordered locus">Spiaf_1540</name>
</gene>
<comment type="function">
    <text evidence="7 8">One of the essential components for the initiation of protein synthesis. Protects formylmethionyl-tRNA from spontaneous hydrolysis and promotes its binding to the 30S ribosomal subunits. Also involved in the hydrolysis of GTP during the formation of the 70S ribosomal complex.</text>
</comment>
<feature type="compositionally biased region" description="Basic and acidic residues" evidence="9">
    <location>
        <begin position="1"/>
        <end position="11"/>
    </location>
</feature>
<dbReference type="RefSeq" id="WP_014455582.1">
    <property type="nucleotide sequence ID" value="NC_017098.1"/>
</dbReference>
<dbReference type="InterPro" id="IPR053905">
    <property type="entry name" value="EF-G-like_DII"/>
</dbReference>
<dbReference type="GO" id="GO:0003924">
    <property type="term" value="F:GTPase activity"/>
    <property type="evidence" value="ECO:0007669"/>
    <property type="project" value="UniProtKB-UniRule"/>
</dbReference>
<feature type="compositionally biased region" description="Basic and acidic residues" evidence="9">
    <location>
        <begin position="77"/>
        <end position="87"/>
    </location>
</feature>
<proteinExistence type="inferred from homology"/>
<dbReference type="InterPro" id="IPR015760">
    <property type="entry name" value="TIF_IF2"/>
</dbReference>
<dbReference type="FunFam" id="3.40.50.10050:FF:000001">
    <property type="entry name" value="Translation initiation factor IF-2"/>
    <property type="match status" value="1"/>
</dbReference>
<dbReference type="STRING" id="889378.Spiaf_1540"/>
<keyword evidence="4 7" id="KW-0547">Nucleotide-binding</keyword>
<dbReference type="Gene3D" id="3.40.50.300">
    <property type="entry name" value="P-loop containing nucleotide triphosphate hydrolases"/>
    <property type="match status" value="1"/>
</dbReference>
<dbReference type="KEGG" id="sfc:Spiaf_1540"/>
<feature type="compositionally biased region" description="Low complexity" evidence="9">
    <location>
        <begin position="221"/>
        <end position="233"/>
    </location>
</feature>
<evidence type="ECO:0000256" key="5">
    <source>
        <dbReference type="ARBA" id="ARBA00022917"/>
    </source>
</evidence>
<organism evidence="11 12">
    <name type="scientific">Spirochaeta africana (strain ATCC 700263 / DSM 8902 / Z-7692)</name>
    <dbReference type="NCBI Taxonomy" id="889378"/>
    <lineage>
        <taxon>Bacteria</taxon>
        <taxon>Pseudomonadati</taxon>
        <taxon>Spirochaetota</taxon>
        <taxon>Spirochaetia</taxon>
        <taxon>Spirochaetales</taxon>
        <taxon>Spirochaetaceae</taxon>
        <taxon>Spirochaeta</taxon>
    </lineage>
</organism>
<feature type="region of interest" description="Disordered" evidence="9">
    <location>
        <begin position="1"/>
        <end position="305"/>
    </location>
</feature>
<dbReference type="Pfam" id="PF22042">
    <property type="entry name" value="EF-G_D2"/>
    <property type="match status" value="1"/>
</dbReference>
<dbReference type="InterPro" id="IPR044145">
    <property type="entry name" value="IF2_II"/>
</dbReference>
<accession>H9UJA6</accession>
<dbReference type="InterPro" id="IPR036925">
    <property type="entry name" value="TIF_IF2_dom3_sf"/>
</dbReference>
<dbReference type="AlphaFoldDB" id="H9UJA6"/>
<feature type="binding site" evidence="7">
    <location>
        <begin position="460"/>
        <end position="464"/>
    </location>
    <ligand>
        <name>GTP</name>
        <dbReference type="ChEBI" id="CHEBI:37565"/>
    </ligand>
</feature>
<dbReference type="PANTHER" id="PTHR43381:SF5">
    <property type="entry name" value="TR-TYPE G DOMAIN-CONTAINING PROTEIN"/>
    <property type="match status" value="1"/>
</dbReference>
<evidence type="ECO:0000256" key="7">
    <source>
        <dbReference type="HAMAP-Rule" id="MF_00100"/>
    </source>
</evidence>
<feature type="binding site" evidence="7">
    <location>
        <begin position="514"/>
        <end position="517"/>
    </location>
    <ligand>
        <name>GTP</name>
        <dbReference type="ChEBI" id="CHEBI:37565"/>
    </ligand>
</feature>
<keyword evidence="3 7" id="KW-0396">Initiation factor</keyword>
<dbReference type="eggNOG" id="COG0532">
    <property type="taxonomic scope" value="Bacteria"/>
</dbReference>
<dbReference type="FunFam" id="2.40.30.10:FF:000008">
    <property type="entry name" value="Translation initiation factor IF-2"/>
    <property type="match status" value="1"/>
</dbReference>
<dbReference type="PATRIC" id="fig|889378.3.peg.1531"/>
<dbReference type="InterPro" id="IPR000178">
    <property type="entry name" value="TF_IF2_bacterial-like"/>
</dbReference>
<feature type="compositionally biased region" description="Basic residues" evidence="9">
    <location>
        <begin position="287"/>
        <end position="299"/>
    </location>
</feature>
<dbReference type="Proteomes" id="UP000007383">
    <property type="component" value="Chromosome"/>
</dbReference>
<dbReference type="Pfam" id="PF04760">
    <property type="entry name" value="IF2_N"/>
    <property type="match status" value="1"/>
</dbReference>
<feature type="compositionally biased region" description="Low complexity" evidence="9">
    <location>
        <begin position="106"/>
        <end position="124"/>
    </location>
</feature>
<dbReference type="Pfam" id="PF11987">
    <property type="entry name" value="IF-2"/>
    <property type="match status" value="1"/>
</dbReference>
<evidence type="ECO:0000259" key="10">
    <source>
        <dbReference type="PROSITE" id="PS51722"/>
    </source>
</evidence>
<dbReference type="HAMAP" id="MF_00100_B">
    <property type="entry name" value="IF_2_B"/>
    <property type="match status" value="1"/>
</dbReference>
<keyword evidence="6 7" id="KW-0342">GTP-binding</keyword>
<dbReference type="CDD" id="cd01887">
    <property type="entry name" value="IF2_eIF5B"/>
    <property type="match status" value="1"/>
</dbReference>
<dbReference type="InterPro" id="IPR027417">
    <property type="entry name" value="P-loop_NTPase"/>
</dbReference>
<dbReference type="CDD" id="cd03702">
    <property type="entry name" value="IF2_mtIF2_II"/>
    <property type="match status" value="1"/>
</dbReference>
<evidence type="ECO:0000256" key="2">
    <source>
        <dbReference type="ARBA" id="ARBA00020675"/>
    </source>
</evidence>
<evidence type="ECO:0000256" key="3">
    <source>
        <dbReference type="ARBA" id="ARBA00022540"/>
    </source>
</evidence>
<dbReference type="OrthoDB" id="9811804at2"/>
<dbReference type="SUPFAM" id="SSF52540">
    <property type="entry name" value="P-loop containing nucleoside triphosphate hydrolases"/>
    <property type="match status" value="1"/>
</dbReference>
<feature type="compositionally biased region" description="Basic and acidic residues" evidence="9">
    <location>
        <begin position="21"/>
        <end position="32"/>
    </location>
</feature>
<dbReference type="GO" id="GO:0005829">
    <property type="term" value="C:cytosol"/>
    <property type="evidence" value="ECO:0007669"/>
    <property type="project" value="TreeGrafter"/>
</dbReference>
<dbReference type="InterPro" id="IPR005225">
    <property type="entry name" value="Small_GTP-bd"/>
</dbReference>
<protein>
    <recommendedName>
        <fullName evidence="2 7">Translation initiation factor IF-2</fullName>
    </recommendedName>
</protein>
<dbReference type="InterPro" id="IPR009000">
    <property type="entry name" value="Transl_B-barrel_sf"/>
</dbReference>
<evidence type="ECO:0000313" key="12">
    <source>
        <dbReference type="Proteomes" id="UP000007383"/>
    </source>
</evidence>
<comment type="subcellular location">
    <subcellularLocation>
        <location evidence="7">Cytoplasm</location>
    </subcellularLocation>
</comment>
<reference evidence="12" key="1">
    <citation type="journal article" date="2013" name="Stand. Genomic Sci.">
        <title>Complete genome sequence of the halophilic bacterium Spirochaeta africana type strain (Z-7692(T)) from the alkaline Lake Magadi in the East African Rift.</title>
        <authorList>
            <person name="Liolos K."/>
            <person name="Abt B."/>
            <person name="Scheuner C."/>
            <person name="Teshima H."/>
            <person name="Held B."/>
            <person name="Lapidus A."/>
            <person name="Nolan M."/>
            <person name="Lucas S."/>
            <person name="Deshpande S."/>
            <person name="Cheng J.F."/>
            <person name="Tapia R."/>
            <person name="Goodwin L.A."/>
            <person name="Pitluck S."/>
            <person name="Pagani I."/>
            <person name="Ivanova N."/>
            <person name="Mavromatis K."/>
            <person name="Mikhailova N."/>
            <person name="Huntemann M."/>
            <person name="Pati A."/>
            <person name="Chen A."/>
            <person name="Palaniappan K."/>
            <person name="Land M."/>
            <person name="Rohde M."/>
            <person name="Tindall B.J."/>
            <person name="Detter J.C."/>
            <person name="Goker M."/>
            <person name="Bristow J."/>
            <person name="Eisen J.A."/>
            <person name="Markowitz V."/>
            <person name="Hugenholtz P."/>
            <person name="Woyke T."/>
            <person name="Klenk H.P."/>
            <person name="Kyrpides N.C."/>
        </authorList>
    </citation>
    <scope>NUCLEOTIDE SEQUENCE</scope>
    <source>
        <strain evidence="12">ATCC 700263 / DSM 8902 / Z-7692</strain>
    </source>
</reference>
<sequence>MSTDQEKDKKPKATLIKHKKEPAAAEKTGEQPKKKKRVVVIRKGQKPAGAKPSDAAEKPAAESAKTVPDTAPSKPAAEAKPEAKAEAKPAAAKPAATKPAAPAPNAPGAAAGAENPPAKPAKPAAEAEKKTVKPKEAVPDTDPAQPAASEKKSAPAAGDTASGESAGEPKKSSGNKSVWTPDGKPAVTKERKPQKRSGVEVYRPKRPASSAAPERRRTADSSRPPGRGPARPAGGPPAGRGRDSRPPQVGGRFGGGRPGPGGPGRKPGGPPGGAPTRPDADAAGKPQQKRFFKSKKKDNYRRDRHQEKVINYKKTKRPKVQSVPKEIDIMEVVTVSELAKKMNLKASDLIGKLMGMGMMVTINQQIDAETAEILASEFSCKVNIVSLYDETIIETEEDKEEDLKKRPPIITVMGHVDHGKTKLLDAIRTTDVAQGEFGGITQHIGAYQVHTKHGDITFLDTPGHEAFTLMRARGAQVTDIVILVVAANDGVMPQTREAIDHAKAAGVPIIVAINKVDLPEANPDRVRQQLSELDLMPEEWGGSTLYAEISALKRQGIAELLDTVFLQADVLELKANHETNAEGHVIESKVDQGRGTVSTVLIERGTLSVGDSFVAGVFHGKVRAMFNDRGEKVKSATPSMPVEILGFTGMPNAGDPFQATDSEKFARQIGSKRQELRKVEEARNVKKVTLDNLYDSIQDGEIQELKVVIKGDVQGSVEALRSSLEKLSTREIRLVSIHSSAGAINEKDVMLAAASNAIVVGFHVRPTPRAAMLAEQEKVEIRKYNIIYDAVEDIRSAMEGLLAPELHEESIGAIEVRETFKVPKIGLIAGCYVTEGRVTRGCNLRVFRDNVEVHNGKISSLKRFKDDVKAVESGFECGIGIENYNDLKVGDILEPYIVKEVAKKLSDSK</sequence>
<dbReference type="Gene3D" id="2.40.30.10">
    <property type="entry name" value="Translation factors"/>
    <property type="match status" value="2"/>
</dbReference>
<dbReference type="Gene3D" id="3.40.50.10050">
    <property type="entry name" value="Translation initiation factor IF- 2, domain 3"/>
    <property type="match status" value="1"/>
</dbReference>
<dbReference type="PANTHER" id="PTHR43381">
    <property type="entry name" value="TRANSLATION INITIATION FACTOR IF-2-RELATED"/>
    <property type="match status" value="1"/>
</dbReference>
<evidence type="ECO:0000313" key="11">
    <source>
        <dbReference type="EMBL" id="AFG37599.1"/>
    </source>
</evidence>
<dbReference type="EMBL" id="CP003282">
    <property type="protein sequence ID" value="AFG37599.1"/>
    <property type="molecule type" value="Genomic_DNA"/>
</dbReference>
<dbReference type="PROSITE" id="PS51722">
    <property type="entry name" value="G_TR_2"/>
    <property type="match status" value="1"/>
</dbReference>
<feature type="compositionally biased region" description="Basic residues" evidence="9">
    <location>
        <begin position="33"/>
        <end position="45"/>
    </location>
</feature>
<evidence type="ECO:0000256" key="8">
    <source>
        <dbReference type="RuleBase" id="RU000644"/>
    </source>
</evidence>
<feature type="compositionally biased region" description="Basic and acidic residues" evidence="9">
    <location>
        <begin position="125"/>
        <end position="138"/>
    </location>
</feature>
<dbReference type="SUPFAM" id="SSF52156">
    <property type="entry name" value="Initiation factor IF2/eIF5b, domain 3"/>
    <property type="match status" value="1"/>
</dbReference>
<dbReference type="PROSITE" id="PS01176">
    <property type="entry name" value="IF2"/>
    <property type="match status" value="1"/>
</dbReference>
<keyword evidence="7" id="KW-0963">Cytoplasm</keyword>
<keyword evidence="12" id="KW-1185">Reference proteome</keyword>
<feature type="binding site" evidence="7">
    <location>
        <begin position="414"/>
        <end position="421"/>
    </location>
    <ligand>
        <name>GTP</name>
        <dbReference type="ChEBI" id="CHEBI:37565"/>
    </ligand>
</feature>
<dbReference type="SUPFAM" id="SSF50447">
    <property type="entry name" value="Translation proteins"/>
    <property type="match status" value="2"/>
</dbReference>
<feature type="compositionally biased region" description="Gly residues" evidence="9">
    <location>
        <begin position="251"/>
        <end position="267"/>
    </location>
</feature>
<name>H9UJA6_SPIAZ</name>
<dbReference type="InterPro" id="IPR000795">
    <property type="entry name" value="T_Tr_GTP-bd_dom"/>
</dbReference>
<dbReference type="CDD" id="cd03692">
    <property type="entry name" value="mtIF2_IVc"/>
    <property type="match status" value="1"/>
</dbReference>
<dbReference type="GO" id="GO:0005525">
    <property type="term" value="F:GTP binding"/>
    <property type="evidence" value="ECO:0007669"/>
    <property type="project" value="UniProtKB-KW"/>
</dbReference>
<evidence type="ECO:0000256" key="4">
    <source>
        <dbReference type="ARBA" id="ARBA00022741"/>
    </source>
</evidence>
<dbReference type="FunFam" id="2.40.30.10:FF:000007">
    <property type="entry name" value="Translation initiation factor IF-2"/>
    <property type="match status" value="1"/>
</dbReference>
<dbReference type="HOGENOM" id="CLU_006301_5_1_12"/>
<dbReference type="NCBIfam" id="TIGR00487">
    <property type="entry name" value="IF-2"/>
    <property type="match status" value="1"/>
</dbReference>
<dbReference type="NCBIfam" id="TIGR00231">
    <property type="entry name" value="small_GTP"/>
    <property type="match status" value="1"/>
</dbReference>
<feature type="domain" description="Tr-type G" evidence="10">
    <location>
        <begin position="405"/>
        <end position="574"/>
    </location>
</feature>
<evidence type="ECO:0000256" key="1">
    <source>
        <dbReference type="ARBA" id="ARBA00007733"/>
    </source>
</evidence>
<feature type="compositionally biased region" description="Low complexity" evidence="9">
    <location>
        <begin position="88"/>
        <end position="100"/>
    </location>
</feature>
<evidence type="ECO:0000256" key="9">
    <source>
        <dbReference type="SAM" id="MobiDB-lite"/>
    </source>
</evidence>
<comment type="similarity">
    <text evidence="1 7 8">Belongs to the TRAFAC class translation factor GTPase superfamily. Classic translation factor GTPase family. IF-2 subfamily.</text>
</comment>
<dbReference type="InterPro" id="IPR023115">
    <property type="entry name" value="TIF_IF2_dom3"/>
</dbReference>
<evidence type="ECO:0000256" key="6">
    <source>
        <dbReference type="ARBA" id="ARBA00023134"/>
    </source>
</evidence>